<reference evidence="1 2" key="1">
    <citation type="journal article" date="2013" name="Genome Announc.">
        <title>Draft genome sequences for three mercury-methylating, sulfate-reducing bacteria.</title>
        <authorList>
            <person name="Brown S.D."/>
            <person name="Hurt R.A.Jr."/>
            <person name="Gilmour C.C."/>
            <person name="Elias D.A."/>
        </authorList>
    </citation>
    <scope>NUCLEOTIDE SEQUENCE [LARGE SCALE GENOMIC DNA]</scope>
    <source>
        <strain evidence="1 2">DSM 2059</strain>
    </source>
</reference>
<dbReference type="RefSeq" id="WP_020877148.1">
    <property type="nucleotide sequence ID" value="NZ_ATHJ01000084.1"/>
</dbReference>
<proteinExistence type="predicted"/>
<dbReference type="EMBL" id="ATHJ01000084">
    <property type="protein sequence ID" value="EPR40256.1"/>
    <property type="molecule type" value="Genomic_DNA"/>
</dbReference>
<organism evidence="1 2">
    <name type="scientific">Desulfococcus multivorans DSM 2059</name>
    <dbReference type="NCBI Taxonomy" id="1121405"/>
    <lineage>
        <taxon>Bacteria</taxon>
        <taxon>Pseudomonadati</taxon>
        <taxon>Thermodesulfobacteriota</taxon>
        <taxon>Desulfobacteria</taxon>
        <taxon>Desulfobacterales</taxon>
        <taxon>Desulfococcaceae</taxon>
        <taxon>Desulfococcus</taxon>
    </lineage>
</organism>
<evidence type="ECO:0000313" key="1">
    <source>
        <dbReference type="EMBL" id="EPR40256.1"/>
    </source>
</evidence>
<evidence type="ECO:0000313" key="2">
    <source>
        <dbReference type="Proteomes" id="UP000014977"/>
    </source>
</evidence>
<sequence length="83" mass="9156">MRKLANDALQKDIESVAEAARDFGRVFAKTAMEEISNAAVLDQAYASGYDAMLKVAEEAEFVDIPMFFSCFYPLMQAVPPVSL</sequence>
<gene>
    <name evidence="1" type="ORF">dsmv_2391</name>
</gene>
<name>S7TTC0_DESML</name>
<dbReference type="Proteomes" id="UP000014977">
    <property type="component" value="Unassembled WGS sequence"/>
</dbReference>
<dbReference type="AlphaFoldDB" id="S7TTC0"/>
<accession>S7TTC0</accession>
<comment type="caution">
    <text evidence="1">The sequence shown here is derived from an EMBL/GenBank/DDBJ whole genome shotgun (WGS) entry which is preliminary data.</text>
</comment>
<protein>
    <submittedName>
        <fullName evidence="1">Uncharacterized protein</fullName>
    </submittedName>
</protein>
<keyword evidence="2" id="KW-1185">Reference proteome</keyword>